<feature type="domain" description="Importin N-terminal" evidence="4">
    <location>
        <begin position="25"/>
        <end position="97"/>
    </location>
</feature>
<keyword evidence="2" id="KW-0813">Transport</keyword>
<dbReference type="InterPro" id="IPR011989">
    <property type="entry name" value="ARM-like"/>
</dbReference>
<dbReference type="Pfam" id="PF03810">
    <property type="entry name" value="IBN_N"/>
    <property type="match status" value="1"/>
</dbReference>
<sequence>MLSEQAILQAFERTMASDAVVIKEAEQELFAMQREPGFTTFLLKVAKNEQIPMNIRLCCSIYLKNKIQRSWNSKKDDRIPEQEEGIIKEQLVEALVQHSESTHIRSHLTECIRAILSNNEKWDLADVVLNMMRSQKSEYLYPALLLVFEVTIKHRYVMSESRQYIDSFIEKVFPAVEEVASQLVNNDDYRSNELLYLILKSFKYACLNNFPQYFNNVEKLNSWIQLHLFLCSRPLTKESLELDPGDRSLDKRVKVNKWAFGNLHKFVYKYTRITKFISNDFVQYVFHNIVPTILNEYFKVIELWGGNSLWLSDSSLYYLIQFLEKCVKTEELWPLIQPHLEVIIKHVIFPCLSASAESVELLETDPEEFTRRYFDMNKEGSTADVASSEFVFVIGHSRFSEVNKILPLIHDVFTEFATKGDLESAYKEEGALRLFSNLSSFLAEDESPVRDKLEPIFEHFITPLFSNDKYPFLVARALETVAIYQQEFQNLEILSKIYEMTYLNLMRSDILPVQVEAADALKTLVMSNVSMHKHIAPQVPGIMEKLLKLSKEFEIDTLSEIMEALVERFADELTPFANELAATLAEQFLRLGQSLVENTSGHYSTQDQDQETQASAMLQTMTMMVMSMNKVCLVDKFAPVVKFIIVNAQISFLTEMVDLIDSLALSAKTMYNAFTPVIWELFHDVLDSFQTYALEYFEAYQVFFETVVTNGFPQDQTFVQPFFQIVNQVLDSEDDFDIESAFNVMVAYALAMKEIPLFDKAFQVAQNQELELDDAAVVRLFLAGLYAKPLETLQLAEQQGITLGLMKKWLDCKFYSVYTTKLQMMALMSLFKLPQLPSCVSGFVGQLSTRLVKLAEYLPEAIRKRDCIAKGELGVESSDDAGAGEFFDELEDDFKESCLDNINCFHELDSFYTALQQHDQDKYHLLVNSLDPDTRESFRVIMEFIAQTQM</sequence>
<proteinExistence type="predicted"/>
<dbReference type="InterPro" id="IPR001494">
    <property type="entry name" value="Importin-beta_N"/>
</dbReference>
<evidence type="ECO:0000256" key="3">
    <source>
        <dbReference type="ARBA" id="ARBA00023242"/>
    </source>
</evidence>
<dbReference type="AlphaFoldDB" id="A0A109UXQ5"/>
<evidence type="ECO:0000256" key="1">
    <source>
        <dbReference type="ARBA" id="ARBA00004123"/>
    </source>
</evidence>
<dbReference type="GO" id="GO:0005635">
    <property type="term" value="C:nuclear envelope"/>
    <property type="evidence" value="ECO:0007669"/>
    <property type="project" value="TreeGrafter"/>
</dbReference>
<evidence type="ECO:0000259" key="4">
    <source>
        <dbReference type="PROSITE" id="PS50166"/>
    </source>
</evidence>
<dbReference type="GO" id="GO:0006606">
    <property type="term" value="P:protein import into nucleus"/>
    <property type="evidence" value="ECO:0007669"/>
    <property type="project" value="TreeGrafter"/>
</dbReference>
<dbReference type="Proteomes" id="UP000243052">
    <property type="component" value="Chromosome vi"/>
</dbReference>
<dbReference type="SUPFAM" id="SSF48371">
    <property type="entry name" value="ARM repeat"/>
    <property type="match status" value="1"/>
</dbReference>
<keyword evidence="6" id="KW-1185">Reference proteome</keyword>
<dbReference type="STRING" id="45286.A0A109UXQ5"/>
<comment type="subcellular location">
    <subcellularLocation>
        <location evidence="1">Nucleus</location>
    </subcellularLocation>
</comment>
<dbReference type="GeneID" id="28724995"/>
<dbReference type="PANTHER" id="PTHR10997">
    <property type="entry name" value="IMPORTIN-7, 8, 11"/>
    <property type="match status" value="1"/>
</dbReference>
<accession>A0A109UXQ5</accession>
<evidence type="ECO:0000313" key="6">
    <source>
        <dbReference type="Proteomes" id="UP000243052"/>
    </source>
</evidence>
<reference evidence="5 6" key="1">
    <citation type="submission" date="2016-01" db="EMBL/GenBank/DDBJ databases">
        <title>Genome sequence of the yeast Holleya sinecauda.</title>
        <authorList>
            <person name="Dietrich F.S."/>
        </authorList>
    </citation>
    <scope>NUCLEOTIDE SEQUENCE [LARGE SCALE GENOMIC DNA]</scope>
    <source>
        <strain evidence="5 6">ATCC 58844</strain>
    </source>
</reference>
<name>A0A109UXQ5_9SACH</name>
<evidence type="ECO:0000313" key="5">
    <source>
        <dbReference type="EMBL" id="AMD21692.1"/>
    </source>
</evidence>
<dbReference type="PANTHER" id="PTHR10997:SF28">
    <property type="entry name" value="IMPORTIN BETA SMX1"/>
    <property type="match status" value="1"/>
</dbReference>
<dbReference type="OrthoDB" id="760868at2759"/>
<keyword evidence="3" id="KW-0539">Nucleus</keyword>
<dbReference type="EMBL" id="CP014246">
    <property type="protein sequence ID" value="AMD21692.1"/>
    <property type="molecule type" value="Genomic_DNA"/>
</dbReference>
<evidence type="ECO:0000256" key="2">
    <source>
        <dbReference type="ARBA" id="ARBA00022448"/>
    </source>
</evidence>
<organism evidence="5 6">
    <name type="scientific">Eremothecium sinecaudum</name>
    <dbReference type="NCBI Taxonomy" id="45286"/>
    <lineage>
        <taxon>Eukaryota</taxon>
        <taxon>Fungi</taxon>
        <taxon>Dikarya</taxon>
        <taxon>Ascomycota</taxon>
        <taxon>Saccharomycotina</taxon>
        <taxon>Saccharomycetes</taxon>
        <taxon>Saccharomycetales</taxon>
        <taxon>Saccharomycetaceae</taxon>
        <taxon>Eremothecium</taxon>
    </lineage>
</organism>
<dbReference type="PROSITE" id="PS50166">
    <property type="entry name" value="IMPORTIN_B_NT"/>
    <property type="match status" value="1"/>
</dbReference>
<dbReference type="SMART" id="SM00913">
    <property type="entry name" value="IBN_N"/>
    <property type="match status" value="1"/>
</dbReference>
<protein>
    <submittedName>
        <fullName evidence="5">HFL164Cp</fullName>
    </submittedName>
</protein>
<dbReference type="Gene3D" id="1.25.10.10">
    <property type="entry name" value="Leucine-rich Repeat Variant"/>
    <property type="match status" value="1"/>
</dbReference>
<dbReference type="GO" id="GO:0031267">
    <property type="term" value="F:small GTPase binding"/>
    <property type="evidence" value="ECO:0007669"/>
    <property type="project" value="InterPro"/>
</dbReference>
<gene>
    <name evidence="5" type="ORF">AW171_hschr63661</name>
</gene>
<dbReference type="InterPro" id="IPR016024">
    <property type="entry name" value="ARM-type_fold"/>
</dbReference>
<dbReference type="GO" id="GO:0005829">
    <property type="term" value="C:cytosol"/>
    <property type="evidence" value="ECO:0007669"/>
    <property type="project" value="TreeGrafter"/>
</dbReference>
<dbReference type="RefSeq" id="XP_017988688.1">
    <property type="nucleotide sequence ID" value="XM_018133186.1"/>
</dbReference>